<dbReference type="Pfam" id="PF00861">
    <property type="entry name" value="Ribosomal_L18p"/>
    <property type="match status" value="1"/>
</dbReference>
<comment type="function">
    <text evidence="7">This is one of the proteins that bind and probably mediate the attachment of the 5S RNA into the large ribosomal subunit, where it forms part of the central protuberance.</text>
</comment>
<sequence length="123" mass="13846">MKALKKKVKARLRRKMRIRKRLSGTPDRPRLAVFRSAKHIYAQIIDDTKGVTIVSASSLSPEIRDRLGECKGKKEVAKLVGELIAKRALEKDVKKVAFDRGGYKYHGRVKALADGARETGLEF</sequence>
<keyword evidence="3 7" id="KW-0694">RNA-binding</keyword>
<dbReference type="Proteomes" id="UP000093080">
    <property type="component" value="Unassembled WGS sequence"/>
</dbReference>
<dbReference type="PATRIC" id="fig|1156395.6.peg.1564"/>
<comment type="subunit">
    <text evidence="7">Part of the 50S ribosomal subunit; part of the 5S rRNA/L5/L18/L25 subcomplex. Contacts the 5S and 23S rRNAs.</text>
</comment>
<dbReference type="InterPro" id="IPR057268">
    <property type="entry name" value="Ribosomal_L18"/>
</dbReference>
<dbReference type="GO" id="GO:0003735">
    <property type="term" value="F:structural constituent of ribosome"/>
    <property type="evidence" value="ECO:0007669"/>
    <property type="project" value="InterPro"/>
</dbReference>
<evidence type="ECO:0000256" key="3">
    <source>
        <dbReference type="ARBA" id="ARBA00022884"/>
    </source>
</evidence>
<protein>
    <recommendedName>
        <fullName evidence="6 7">Large ribosomal subunit protein uL18</fullName>
    </recommendedName>
</protein>
<evidence type="ECO:0000256" key="4">
    <source>
        <dbReference type="ARBA" id="ARBA00022980"/>
    </source>
</evidence>
<keyword evidence="2 7" id="KW-0699">rRNA-binding</keyword>
<evidence type="ECO:0000256" key="6">
    <source>
        <dbReference type="ARBA" id="ARBA00035197"/>
    </source>
</evidence>
<evidence type="ECO:0000256" key="7">
    <source>
        <dbReference type="HAMAP-Rule" id="MF_01337"/>
    </source>
</evidence>
<evidence type="ECO:0000313" key="8">
    <source>
        <dbReference type="EMBL" id="OCC15063.1"/>
    </source>
</evidence>
<dbReference type="PANTHER" id="PTHR12899:SF3">
    <property type="entry name" value="LARGE RIBOSOMAL SUBUNIT PROTEIN UL18M"/>
    <property type="match status" value="1"/>
</dbReference>
<keyword evidence="4 7" id="KW-0689">Ribosomal protein</keyword>
<dbReference type="RefSeq" id="WP_067618511.1">
    <property type="nucleotide sequence ID" value="NZ_MAGO01000007.1"/>
</dbReference>
<gene>
    <name evidence="7" type="primary">rplR</name>
    <name evidence="8" type="ORF">DBT_1549</name>
</gene>
<proteinExistence type="inferred from homology"/>
<evidence type="ECO:0000256" key="1">
    <source>
        <dbReference type="ARBA" id="ARBA00007116"/>
    </source>
</evidence>
<dbReference type="GO" id="GO:0006412">
    <property type="term" value="P:translation"/>
    <property type="evidence" value="ECO:0007669"/>
    <property type="project" value="UniProtKB-UniRule"/>
</dbReference>
<dbReference type="CDD" id="cd00432">
    <property type="entry name" value="Ribosomal_L18_L5e"/>
    <property type="match status" value="1"/>
</dbReference>
<accession>A0A1B9F5B4</accession>
<organism evidence="8 9">
    <name type="scientific">Dissulfuribacter thermophilus</name>
    <dbReference type="NCBI Taxonomy" id="1156395"/>
    <lineage>
        <taxon>Bacteria</taxon>
        <taxon>Pseudomonadati</taxon>
        <taxon>Thermodesulfobacteriota</taxon>
        <taxon>Dissulfuribacteria</taxon>
        <taxon>Dissulfuribacterales</taxon>
        <taxon>Dissulfuribacteraceae</taxon>
        <taxon>Dissulfuribacter</taxon>
    </lineage>
</organism>
<dbReference type="InterPro" id="IPR005484">
    <property type="entry name" value="Ribosomal_uL18_bac/plant/anim"/>
</dbReference>
<dbReference type="SUPFAM" id="SSF53137">
    <property type="entry name" value="Translational machinery components"/>
    <property type="match status" value="1"/>
</dbReference>
<dbReference type="AlphaFoldDB" id="A0A1B9F5B4"/>
<dbReference type="OrthoDB" id="9810939at2"/>
<dbReference type="HAMAP" id="MF_01337_B">
    <property type="entry name" value="Ribosomal_uL18_B"/>
    <property type="match status" value="1"/>
</dbReference>
<keyword evidence="9" id="KW-1185">Reference proteome</keyword>
<evidence type="ECO:0000256" key="2">
    <source>
        <dbReference type="ARBA" id="ARBA00022730"/>
    </source>
</evidence>
<reference evidence="8 9" key="1">
    <citation type="submission" date="2016-06" db="EMBL/GenBank/DDBJ databases">
        <title>Respiratory ammonification of nitrate coupled to the oxidation of elemental sulfur in deep-sea autotrophic thermophilic bacteria.</title>
        <authorList>
            <person name="Slobodkina G.B."/>
            <person name="Mardanov A.V."/>
            <person name="Ravin N.V."/>
            <person name="Frolova A.A."/>
            <person name="Viryasiv M.B."/>
            <person name="Chernyh N.A."/>
            <person name="Bonch-Osmolovskaya E.A."/>
            <person name="Slobodkin A.I."/>
        </authorList>
    </citation>
    <scope>NUCLEOTIDE SEQUENCE [LARGE SCALE GENOMIC DNA]</scope>
    <source>
        <strain evidence="8 9">S69</strain>
    </source>
</reference>
<dbReference type="NCBIfam" id="TIGR00060">
    <property type="entry name" value="L18_bact"/>
    <property type="match status" value="1"/>
</dbReference>
<dbReference type="FunFam" id="3.30.420.100:FF:000001">
    <property type="entry name" value="50S ribosomal protein L18"/>
    <property type="match status" value="1"/>
</dbReference>
<name>A0A1B9F5B4_9BACT</name>
<dbReference type="InterPro" id="IPR004389">
    <property type="entry name" value="Ribosomal_uL18_bac-type"/>
</dbReference>
<dbReference type="PANTHER" id="PTHR12899">
    <property type="entry name" value="39S RIBOSOMAL PROTEIN L18, MITOCHONDRIAL"/>
    <property type="match status" value="1"/>
</dbReference>
<keyword evidence="5 7" id="KW-0687">Ribonucleoprotein</keyword>
<evidence type="ECO:0000256" key="5">
    <source>
        <dbReference type="ARBA" id="ARBA00023274"/>
    </source>
</evidence>
<dbReference type="STRING" id="1156395.DBT_1549"/>
<comment type="similarity">
    <text evidence="1 7">Belongs to the universal ribosomal protein uL18 family.</text>
</comment>
<dbReference type="Gene3D" id="3.30.420.100">
    <property type="match status" value="1"/>
</dbReference>
<dbReference type="GO" id="GO:0008097">
    <property type="term" value="F:5S rRNA binding"/>
    <property type="evidence" value="ECO:0007669"/>
    <property type="project" value="TreeGrafter"/>
</dbReference>
<comment type="caution">
    <text evidence="8">The sequence shown here is derived from an EMBL/GenBank/DDBJ whole genome shotgun (WGS) entry which is preliminary data.</text>
</comment>
<dbReference type="GO" id="GO:0022625">
    <property type="term" value="C:cytosolic large ribosomal subunit"/>
    <property type="evidence" value="ECO:0007669"/>
    <property type="project" value="TreeGrafter"/>
</dbReference>
<dbReference type="EMBL" id="MAGO01000007">
    <property type="protein sequence ID" value="OCC15063.1"/>
    <property type="molecule type" value="Genomic_DNA"/>
</dbReference>
<evidence type="ECO:0000313" key="9">
    <source>
        <dbReference type="Proteomes" id="UP000093080"/>
    </source>
</evidence>